<keyword evidence="3" id="KW-0406">Ion transport</keyword>
<dbReference type="RefSeq" id="WP_304378464.1">
    <property type="nucleotide sequence ID" value="NZ_JAUOZU010000018.1"/>
</dbReference>
<evidence type="ECO:0000313" key="4">
    <source>
        <dbReference type="Proteomes" id="UP001174932"/>
    </source>
</evidence>
<reference evidence="3" key="1">
    <citation type="journal article" date="2015" name="Int. J. Syst. Evol. Microbiol.">
        <title>Rhizobium alvei sp. nov., isolated from a freshwater river.</title>
        <authorList>
            <person name="Sheu S.Y."/>
            <person name="Huang H.W."/>
            <person name="Young C.C."/>
            <person name="Chen W.M."/>
        </authorList>
    </citation>
    <scope>NUCLEOTIDE SEQUENCE</scope>
    <source>
        <strain evidence="3">TNR-22</strain>
    </source>
</reference>
<dbReference type="EMBL" id="JAUOZU010000018">
    <property type="protein sequence ID" value="MDO6966536.1"/>
    <property type="molecule type" value="Genomic_DNA"/>
</dbReference>
<evidence type="ECO:0000313" key="3">
    <source>
        <dbReference type="EMBL" id="MDO6966536.1"/>
    </source>
</evidence>
<sequence>MVSFGFALVRLLKGLIRGFRDPDFRALLFVLALVLLGGTLFYHQAEGWSWVDSLYRSTMILATITPEGFVLTSDMAKLFTVVYVIAGLGVMISFAVTLGRHIAQPSAIRKYLSEKMDPSDEG</sequence>
<dbReference type="SUPFAM" id="SSF81324">
    <property type="entry name" value="Voltage-gated potassium channels"/>
    <property type="match status" value="1"/>
</dbReference>
<dbReference type="Gene3D" id="1.10.287.70">
    <property type="match status" value="1"/>
</dbReference>
<keyword evidence="4" id="KW-1185">Reference proteome</keyword>
<gene>
    <name evidence="3" type="ORF">Q4481_21485</name>
</gene>
<evidence type="ECO:0000259" key="2">
    <source>
        <dbReference type="Pfam" id="PF07885"/>
    </source>
</evidence>
<dbReference type="Pfam" id="PF07885">
    <property type="entry name" value="Ion_trans_2"/>
    <property type="match status" value="1"/>
</dbReference>
<proteinExistence type="predicted"/>
<name>A0ABT8YS92_9HYPH</name>
<evidence type="ECO:0000256" key="1">
    <source>
        <dbReference type="SAM" id="Phobius"/>
    </source>
</evidence>
<keyword evidence="3" id="KW-0813">Transport</keyword>
<dbReference type="Proteomes" id="UP001174932">
    <property type="component" value="Unassembled WGS sequence"/>
</dbReference>
<feature type="transmembrane region" description="Helical" evidence="1">
    <location>
        <begin position="78"/>
        <end position="99"/>
    </location>
</feature>
<dbReference type="InterPro" id="IPR013099">
    <property type="entry name" value="K_chnl_dom"/>
</dbReference>
<comment type="caution">
    <text evidence="3">The sequence shown here is derived from an EMBL/GenBank/DDBJ whole genome shotgun (WGS) entry which is preliminary data.</text>
</comment>
<feature type="domain" description="Potassium channel" evidence="2">
    <location>
        <begin position="30"/>
        <end position="102"/>
    </location>
</feature>
<organism evidence="3 4">
    <name type="scientific">Rhizobium alvei</name>
    <dbReference type="NCBI Taxonomy" id="1132659"/>
    <lineage>
        <taxon>Bacteria</taxon>
        <taxon>Pseudomonadati</taxon>
        <taxon>Pseudomonadota</taxon>
        <taxon>Alphaproteobacteria</taxon>
        <taxon>Hyphomicrobiales</taxon>
        <taxon>Rhizobiaceae</taxon>
        <taxon>Rhizobium/Agrobacterium group</taxon>
        <taxon>Rhizobium</taxon>
    </lineage>
</organism>
<feature type="transmembrane region" description="Helical" evidence="1">
    <location>
        <begin position="24"/>
        <end position="42"/>
    </location>
</feature>
<keyword evidence="3" id="KW-0407">Ion channel</keyword>
<protein>
    <submittedName>
        <fullName evidence="3">Potassium channel family protein</fullName>
    </submittedName>
</protein>
<keyword evidence="1" id="KW-1133">Transmembrane helix</keyword>
<dbReference type="GO" id="GO:0034220">
    <property type="term" value="P:monoatomic ion transmembrane transport"/>
    <property type="evidence" value="ECO:0007669"/>
    <property type="project" value="UniProtKB-KW"/>
</dbReference>
<reference evidence="3" key="2">
    <citation type="submission" date="2023-07" db="EMBL/GenBank/DDBJ databases">
        <authorList>
            <person name="Shen H."/>
        </authorList>
    </citation>
    <scope>NUCLEOTIDE SEQUENCE</scope>
    <source>
        <strain evidence="3">TNR-22</strain>
    </source>
</reference>
<keyword evidence="1" id="KW-0472">Membrane</keyword>
<keyword evidence="1" id="KW-0812">Transmembrane</keyword>
<accession>A0ABT8YS92</accession>